<dbReference type="Pfam" id="PF00078">
    <property type="entry name" value="RVT_1"/>
    <property type="match status" value="1"/>
</dbReference>
<dbReference type="AlphaFoldDB" id="A0AAW1VMI6"/>
<reference evidence="2 3" key="1">
    <citation type="journal article" date="2023" name="G3 (Bethesda)">
        <title>A chromosome-length genome assembly and annotation of blackberry (Rubus argutus, cv. 'Hillquist').</title>
        <authorList>
            <person name="Bruna T."/>
            <person name="Aryal R."/>
            <person name="Dudchenko O."/>
            <person name="Sargent D.J."/>
            <person name="Mead D."/>
            <person name="Buti M."/>
            <person name="Cavallini A."/>
            <person name="Hytonen T."/>
            <person name="Andres J."/>
            <person name="Pham M."/>
            <person name="Weisz D."/>
            <person name="Mascagni F."/>
            <person name="Usai G."/>
            <person name="Natali L."/>
            <person name="Bassil N."/>
            <person name="Fernandez G.E."/>
            <person name="Lomsadze A."/>
            <person name="Armour M."/>
            <person name="Olukolu B."/>
            <person name="Poorten T."/>
            <person name="Britton C."/>
            <person name="Davik J."/>
            <person name="Ashrafi H."/>
            <person name="Aiden E.L."/>
            <person name="Borodovsky M."/>
            <person name="Worthington M."/>
        </authorList>
    </citation>
    <scope>NUCLEOTIDE SEQUENCE [LARGE SCALE GENOMIC DNA]</scope>
    <source>
        <strain evidence="2">PI 553951</strain>
    </source>
</reference>
<name>A0AAW1VMI6_RUBAR</name>
<evidence type="ECO:0000313" key="2">
    <source>
        <dbReference type="EMBL" id="KAK9902996.1"/>
    </source>
</evidence>
<dbReference type="PANTHER" id="PTHR46890:SF48">
    <property type="entry name" value="RNA-DIRECTED DNA POLYMERASE"/>
    <property type="match status" value="1"/>
</dbReference>
<dbReference type="Proteomes" id="UP001457282">
    <property type="component" value="Unassembled WGS sequence"/>
</dbReference>
<sequence length="281" mass="31339">MYPCKLPGVDGMPALFYQEYWSIVGDDVVNLSLKILNDGGSVKDFNHTLIALIPKKKDPILVSDYRPFSLCNVLYKIIAKALASRLNSQRFPSSFSGIKVGRPLSPYLFLICVEGLSALLRKAELNEDIHDISVADEAPSINHLFFADDSLIFGDASIDECKRLKEVLSTYEAASGQKVSYEKSAISFSPSTSEEGKTSISREIGMKLVLGRDRNKIFRKVKDWIQNRVDRWHGNLLSMAGKEVLIKAVLQAIPSYAVSVFHLSSGLCSDLNKLVARYWWG</sequence>
<evidence type="ECO:0000259" key="1">
    <source>
        <dbReference type="Pfam" id="PF00078"/>
    </source>
</evidence>
<dbReference type="InterPro" id="IPR000477">
    <property type="entry name" value="RT_dom"/>
</dbReference>
<comment type="caution">
    <text evidence="2">The sequence shown here is derived from an EMBL/GenBank/DDBJ whole genome shotgun (WGS) entry which is preliminary data.</text>
</comment>
<proteinExistence type="predicted"/>
<dbReference type="InterPro" id="IPR052343">
    <property type="entry name" value="Retrotransposon-Effector_Assoc"/>
</dbReference>
<dbReference type="SUPFAM" id="SSF56672">
    <property type="entry name" value="DNA/RNA polymerases"/>
    <property type="match status" value="1"/>
</dbReference>
<protein>
    <recommendedName>
        <fullName evidence="1">Reverse transcriptase domain-containing protein</fullName>
    </recommendedName>
</protein>
<organism evidence="2 3">
    <name type="scientific">Rubus argutus</name>
    <name type="common">Southern blackberry</name>
    <dbReference type="NCBI Taxonomy" id="59490"/>
    <lineage>
        <taxon>Eukaryota</taxon>
        <taxon>Viridiplantae</taxon>
        <taxon>Streptophyta</taxon>
        <taxon>Embryophyta</taxon>
        <taxon>Tracheophyta</taxon>
        <taxon>Spermatophyta</taxon>
        <taxon>Magnoliopsida</taxon>
        <taxon>eudicotyledons</taxon>
        <taxon>Gunneridae</taxon>
        <taxon>Pentapetalae</taxon>
        <taxon>rosids</taxon>
        <taxon>fabids</taxon>
        <taxon>Rosales</taxon>
        <taxon>Rosaceae</taxon>
        <taxon>Rosoideae</taxon>
        <taxon>Rosoideae incertae sedis</taxon>
        <taxon>Rubus</taxon>
    </lineage>
</organism>
<gene>
    <name evidence="2" type="ORF">M0R45_001339</name>
</gene>
<dbReference type="PANTHER" id="PTHR46890">
    <property type="entry name" value="NON-LTR RETROLELEMENT REVERSE TRANSCRIPTASE-LIKE PROTEIN-RELATED"/>
    <property type="match status" value="1"/>
</dbReference>
<feature type="domain" description="Reverse transcriptase" evidence="1">
    <location>
        <begin position="94"/>
        <end position="188"/>
    </location>
</feature>
<keyword evidence="3" id="KW-1185">Reference proteome</keyword>
<dbReference type="EMBL" id="JBEDUW010000244">
    <property type="protein sequence ID" value="KAK9902996.1"/>
    <property type="molecule type" value="Genomic_DNA"/>
</dbReference>
<dbReference type="InterPro" id="IPR043502">
    <property type="entry name" value="DNA/RNA_pol_sf"/>
</dbReference>
<evidence type="ECO:0000313" key="3">
    <source>
        <dbReference type="Proteomes" id="UP001457282"/>
    </source>
</evidence>
<accession>A0AAW1VMI6</accession>